<dbReference type="EC" id="6.1.1.16" evidence="13"/>
<keyword evidence="5 13" id="KW-0436">Ligase</keyword>
<dbReference type="InterPro" id="IPR024909">
    <property type="entry name" value="Cys-tRNA/MSH_ligase"/>
</dbReference>
<dbReference type="PANTHER" id="PTHR10890:SF30">
    <property type="entry name" value="CYSTEINE--TRNA LIGASE"/>
    <property type="match status" value="1"/>
</dbReference>
<comment type="subcellular location">
    <subcellularLocation>
        <location evidence="1 13">Cytoplasm</location>
    </subcellularLocation>
</comment>
<gene>
    <name evidence="13 15" type="primary">cysS</name>
    <name evidence="15" type="ORF">Bravens_00540</name>
</gene>
<dbReference type="PRINTS" id="PR00983">
    <property type="entry name" value="TRNASYNTHCYS"/>
</dbReference>
<keyword evidence="4 13" id="KW-0963">Cytoplasm</keyword>
<evidence type="ECO:0000256" key="2">
    <source>
        <dbReference type="ARBA" id="ARBA00005594"/>
    </source>
</evidence>
<reference evidence="15 16" key="1">
    <citation type="submission" date="2016-01" db="EMBL/GenBank/DDBJ databases">
        <title>Use of Whole Genome Sequencing to ascertain that Brevibacterium massiliense (Roux, Raoult 2009) is a later heterotypic synonym of Brevibacterium ravenspurgense (Mages 2008).</title>
        <authorList>
            <person name="Bernier A.-M."/>
            <person name="Burdz T."/>
            <person name="Huynh C."/>
            <person name="Pachecho A.L."/>
            <person name="Wiebe D."/>
            <person name="Bonner C."/>
            <person name="Bernard K."/>
        </authorList>
    </citation>
    <scope>NUCLEOTIDE SEQUENCE [LARGE SCALE GENOMIC DNA]</scope>
    <source>
        <strain evidence="15 16">CCUG56047</strain>
    </source>
</reference>
<dbReference type="FunFam" id="3.40.50.620:FF:000068">
    <property type="entry name" value="Cysteine--tRNA ligase"/>
    <property type="match status" value="1"/>
</dbReference>
<evidence type="ECO:0000256" key="7">
    <source>
        <dbReference type="ARBA" id="ARBA00022741"/>
    </source>
</evidence>
<dbReference type="InterPro" id="IPR009080">
    <property type="entry name" value="tRNAsynth_Ia_anticodon-bd"/>
</dbReference>
<evidence type="ECO:0000256" key="12">
    <source>
        <dbReference type="ARBA" id="ARBA00047398"/>
    </source>
</evidence>
<dbReference type="HAMAP" id="MF_00041">
    <property type="entry name" value="Cys_tRNA_synth"/>
    <property type="match status" value="1"/>
</dbReference>
<dbReference type="Proteomes" id="UP000243589">
    <property type="component" value="Unassembled WGS sequence"/>
</dbReference>
<feature type="short sequence motif" description="'KMSKS' region" evidence="13">
    <location>
        <begin position="288"/>
        <end position="292"/>
    </location>
</feature>
<evidence type="ECO:0000256" key="11">
    <source>
        <dbReference type="ARBA" id="ARBA00023146"/>
    </source>
</evidence>
<keyword evidence="7 13" id="KW-0547">Nucleotide-binding</keyword>
<dbReference type="InterPro" id="IPR032678">
    <property type="entry name" value="tRNA-synt_1_cat_dom"/>
</dbReference>
<evidence type="ECO:0000256" key="1">
    <source>
        <dbReference type="ARBA" id="ARBA00004496"/>
    </source>
</evidence>
<dbReference type="Gene3D" id="1.20.120.1910">
    <property type="entry name" value="Cysteine-tRNA ligase, C-terminal anti-codon recognition domain"/>
    <property type="match status" value="1"/>
</dbReference>
<evidence type="ECO:0000256" key="3">
    <source>
        <dbReference type="ARBA" id="ARBA00011245"/>
    </source>
</evidence>
<keyword evidence="16" id="KW-1185">Reference proteome</keyword>
<dbReference type="Pfam" id="PF23493">
    <property type="entry name" value="CysS_C"/>
    <property type="match status" value="1"/>
</dbReference>
<dbReference type="CDD" id="cd00672">
    <property type="entry name" value="CysRS_core"/>
    <property type="match status" value="1"/>
</dbReference>
<evidence type="ECO:0000256" key="8">
    <source>
        <dbReference type="ARBA" id="ARBA00022833"/>
    </source>
</evidence>
<comment type="caution">
    <text evidence="15">The sequence shown here is derived from an EMBL/GenBank/DDBJ whole genome shotgun (WGS) entry which is preliminary data.</text>
</comment>
<dbReference type="InterPro" id="IPR015273">
    <property type="entry name" value="Cys-tRNA-synt_Ia_DALR"/>
</dbReference>
<dbReference type="SMART" id="SM00840">
    <property type="entry name" value="DALR_2"/>
    <property type="match status" value="1"/>
</dbReference>
<dbReference type="InterPro" id="IPR015803">
    <property type="entry name" value="Cys-tRNA-ligase"/>
</dbReference>
<keyword evidence="8 13" id="KW-0862">Zinc</keyword>
<dbReference type="GO" id="GO:0005524">
    <property type="term" value="F:ATP binding"/>
    <property type="evidence" value="ECO:0007669"/>
    <property type="project" value="UniProtKB-UniRule"/>
</dbReference>
<evidence type="ECO:0000259" key="14">
    <source>
        <dbReference type="SMART" id="SM00840"/>
    </source>
</evidence>
<evidence type="ECO:0000313" key="16">
    <source>
        <dbReference type="Proteomes" id="UP000243589"/>
    </source>
</evidence>
<dbReference type="Gene3D" id="3.40.50.620">
    <property type="entry name" value="HUPs"/>
    <property type="match status" value="1"/>
</dbReference>
<dbReference type="PANTHER" id="PTHR10890">
    <property type="entry name" value="CYSTEINYL-TRNA SYNTHETASE"/>
    <property type="match status" value="1"/>
</dbReference>
<evidence type="ECO:0000256" key="4">
    <source>
        <dbReference type="ARBA" id="ARBA00022490"/>
    </source>
</evidence>
<keyword evidence="11 13" id="KW-0030">Aminoacyl-tRNA synthetase</keyword>
<comment type="subunit">
    <text evidence="3 13">Monomer.</text>
</comment>
<evidence type="ECO:0000256" key="9">
    <source>
        <dbReference type="ARBA" id="ARBA00022840"/>
    </source>
</evidence>
<sequence>MRRGFRAGRVQQMAARLSGVTIQLYNTKSRTLEPLVPVCDGQVGIYVCGATVQGAPHIGHMRSAVVFDQLRRWLTYRGLDVLLVRNVTDIDDKILQKSVEESRPWFAHAYKYEQVFTAAYDRIGVLPPSYEPRATGHITEMVELIGRLIDAGHAYAAEDGSGDVYFDARSWPQYGALTHQSLDDMAETDAEVRGKRDPRDFALWKGHKDGDPLTASWPTPWGRGRPGWHIECSAMSTKYLGAEFDIHGGGLDLRFPHHENELAQSTAAGDGFARIWMHSGLLNVGGDKMSKSLGNSIFAHDLFDDHSALLVRYFLSTAHYRSVLEFSEELVEGQAPALERIRNFISRARQELGDEAPAVPTFRDTSITVPEAFAQAMDADLGIPKALAVVFDQVGTGFRLLEGGDRGELATVLTSVELMLDILGINPSSATWAQGGESSATAHALDQLVDELVRTRAQARADKDWAVADAIRDQLAAAGIVVEDTADGYRYHVRD</sequence>
<dbReference type="InterPro" id="IPR056411">
    <property type="entry name" value="CysS_C"/>
</dbReference>
<evidence type="ECO:0000256" key="6">
    <source>
        <dbReference type="ARBA" id="ARBA00022723"/>
    </source>
</evidence>
<keyword evidence="9 13" id="KW-0067">ATP-binding</keyword>
<evidence type="ECO:0000256" key="10">
    <source>
        <dbReference type="ARBA" id="ARBA00022917"/>
    </source>
</evidence>
<dbReference type="GO" id="GO:0004817">
    <property type="term" value="F:cysteine-tRNA ligase activity"/>
    <property type="evidence" value="ECO:0007669"/>
    <property type="project" value="UniProtKB-UniRule"/>
</dbReference>
<name>A0A150HAK5_9MICO</name>
<accession>A0A150HAK5</accession>
<organism evidence="15 16">
    <name type="scientific">Brevibacterium ravenspurgense</name>
    <dbReference type="NCBI Taxonomy" id="479117"/>
    <lineage>
        <taxon>Bacteria</taxon>
        <taxon>Bacillati</taxon>
        <taxon>Actinomycetota</taxon>
        <taxon>Actinomycetes</taxon>
        <taxon>Micrococcales</taxon>
        <taxon>Brevibacteriaceae</taxon>
        <taxon>Brevibacterium</taxon>
    </lineage>
</organism>
<evidence type="ECO:0000313" key="15">
    <source>
        <dbReference type="EMBL" id="KXZ59157.1"/>
    </source>
</evidence>
<dbReference type="GO" id="GO:0008270">
    <property type="term" value="F:zinc ion binding"/>
    <property type="evidence" value="ECO:0007669"/>
    <property type="project" value="UniProtKB-UniRule"/>
</dbReference>
<dbReference type="InterPro" id="IPR014729">
    <property type="entry name" value="Rossmann-like_a/b/a_fold"/>
</dbReference>
<comment type="similarity">
    <text evidence="2 13">Belongs to the class-I aminoacyl-tRNA synthetase family.</text>
</comment>
<feature type="domain" description="Cysteinyl-tRNA synthetase class Ia DALR" evidence="14">
    <location>
        <begin position="372"/>
        <end position="431"/>
    </location>
</feature>
<comment type="catalytic activity">
    <reaction evidence="12 13">
        <text>tRNA(Cys) + L-cysteine + ATP = L-cysteinyl-tRNA(Cys) + AMP + diphosphate</text>
        <dbReference type="Rhea" id="RHEA:17773"/>
        <dbReference type="Rhea" id="RHEA-COMP:9661"/>
        <dbReference type="Rhea" id="RHEA-COMP:9679"/>
        <dbReference type="ChEBI" id="CHEBI:30616"/>
        <dbReference type="ChEBI" id="CHEBI:33019"/>
        <dbReference type="ChEBI" id="CHEBI:35235"/>
        <dbReference type="ChEBI" id="CHEBI:78442"/>
        <dbReference type="ChEBI" id="CHEBI:78517"/>
        <dbReference type="ChEBI" id="CHEBI:456215"/>
        <dbReference type="EC" id="6.1.1.16"/>
    </reaction>
</comment>
<feature type="binding site" evidence="13">
    <location>
        <position position="232"/>
    </location>
    <ligand>
        <name>Zn(2+)</name>
        <dbReference type="ChEBI" id="CHEBI:29105"/>
    </ligand>
</feature>
<dbReference type="EMBL" id="LQQC01000006">
    <property type="protein sequence ID" value="KXZ59157.1"/>
    <property type="molecule type" value="Genomic_DNA"/>
</dbReference>
<dbReference type="GO" id="GO:0005829">
    <property type="term" value="C:cytosol"/>
    <property type="evidence" value="ECO:0007669"/>
    <property type="project" value="TreeGrafter"/>
</dbReference>
<proteinExistence type="inferred from homology"/>
<feature type="short sequence motif" description="'HIGH' region" evidence="13">
    <location>
        <begin position="50"/>
        <end position="60"/>
    </location>
</feature>
<dbReference type="GO" id="GO:0006423">
    <property type="term" value="P:cysteinyl-tRNA aminoacylation"/>
    <property type="evidence" value="ECO:0007669"/>
    <property type="project" value="UniProtKB-UniRule"/>
</dbReference>
<feature type="binding site" evidence="13">
    <location>
        <position position="48"/>
    </location>
    <ligand>
        <name>Zn(2+)</name>
        <dbReference type="ChEBI" id="CHEBI:29105"/>
    </ligand>
</feature>
<dbReference type="NCBIfam" id="TIGR00435">
    <property type="entry name" value="cysS"/>
    <property type="match status" value="1"/>
</dbReference>
<comment type="cofactor">
    <cofactor evidence="13">
        <name>Zn(2+)</name>
        <dbReference type="ChEBI" id="CHEBI:29105"/>
    </cofactor>
    <text evidence="13">Binds 1 zinc ion per subunit.</text>
</comment>
<protein>
    <recommendedName>
        <fullName evidence="13">Cysteine--tRNA ligase</fullName>
        <ecNumber evidence="13">6.1.1.16</ecNumber>
    </recommendedName>
    <alternativeName>
        <fullName evidence="13">Cysteinyl-tRNA synthetase</fullName>
        <shortName evidence="13">CysRS</shortName>
    </alternativeName>
</protein>
<feature type="binding site" evidence="13">
    <location>
        <position position="291"/>
    </location>
    <ligand>
        <name>ATP</name>
        <dbReference type="ChEBI" id="CHEBI:30616"/>
    </ligand>
</feature>
<dbReference type="SUPFAM" id="SSF52374">
    <property type="entry name" value="Nucleotidylyl transferase"/>
    <property type="match status" value="1"/>
</dbReference>
<dbReference type="SUPFAM" id="SSF47323">
    <property type="entry name" value="Anticodon-binding domain of a subclass of class I aminoacyl-tRNA synthetases"/>
    <property type="match status" value="1"/>
</dbReference>
<dbReference type="Pfam" id="PF01406">
    <property type="entry name" value="tRNA-synt_1e"/>
    <property type="match status" value="1"/>
</dbReference>
<feature type="binding site" evidence="13">
    <location>
        <position position="261"/>
    </location>
    <ligand>
        <name>Zn(2+)</name>
        <dbReference type="ChEBI" id="CHEBI:29105"/>
    </ligand>
</feature>
<keyword evidence="10 13" id="KW-0648">Protein biosynthesis</keyword>
<feature type="binding site" evidence="13">
    <location>
        <position position="257"/>
    </location>
    <ligand>
        <name>Zn(2+)</name>
        <dbReference type="ChEBI" id="CHEBI:29105"/>
    </ligand>
</feature>
<evidence type="ECO:0000256" key="5">
    <source>
        <dbReference type="ARBA" id="ARBA00022598"/>
    </source>
</evidence>
<keyword evidence="6 13" id="KW-0479">Metal-binding</keyword>
<dbReference type="PATRIC" id="fig|479117.4.peg.541"/>
<evidence type="ECO:0000256" key="13">
    <source>
        <dbReference type="HAMAP-Rule" id="MF_00041"/>
    </source>
</evidence>
<dbReference type="AlphaFoldDB" id="A0A150HAK5"/>